<feature type="signal peptide" evidence="1">
    <location>
        <begin position="1"/>
        <end position="35"/>
    </location>
</feature>
<accession>A0A1M5MUP0</accession>
<protein>
    <submittedName>
        <fullName evidence="4">Sulfur-oxidizing protein SoxY</fullName>
    </submittedName>
</protein>
<dbReference type="STRING" id="658167.SAMN04488135_101325"/>
<evidence type="ECO:0000313" key="5">
    <source>
        <dbReference type="Proteomes" id="UP000184226"/>
    </source>
</evidence>
<feature type="chain" id="PRO_5012657692" evidence="1">
    <location>
        <begin position="36"/>
        <end position="269"/>
    </location>
</feature>
<dbReference type="Pfam" id="PF13501">
    <property type="entry name" value="SoxY"/>
    <property type="match status" value="1"/>
</dbReference>
<keyword evidence="5" id="KW-1185">Reference proteome</keyword>
<feature type="domain" description="Sulphur oxidation protein SoxZ" evidence="2">
    <location>
        <begin position="172"/>
        <end position="262"/>
    </location>
</feature>
<proteinExistence type="predicted"/>
<dbReference type="InterPro" id="IPR006311">
    <property type="entry name" value="TAT_signal"/>
</dbReference>
<dbReference type="RefSeq" id="WP_073101321.1">
    <property type="nucleotide sequence ID" value="NZ_FQXE01000001.1"/>
</dbReference>
<dbReference type="InterPro" id="IPR013783">
    <property type="entry name" value="Ig-like_fold"/>
</dbReference>
<reference evidence="4 5" key="1">
    <citation type="submission" date="2016-11" db="EMBL/GenBank/DDBJ databases">
        <authorList>
            <person name="Jaros S."/>
            <person name="Januszkiewicz K."/>
            <person name="Wedrychowicz H."/>
        </authorList>
    </citation>
    <scope>NUCLEOTIDE SEQUENCE [LARGE SCALE GENOMIC DNA]</scope>
    <source>
        <strain evidence="4 5">CGMCC 1.10190</strain>
    </source>
</reference>
<dbReference type="Gene3D" id="2.60.40.10">
    <property type="entry name" value="Immunoglobulins"/>
    <property type="match status" value="1"/>
</dbReference>
<dbReference type="InterPro" id="IPR032711">
    <property type="entry name" value="SoxY"/>
</dbReference>
<evidence type="ECO:0000256" key="1">
    <source>
        <dbReference type="SAM" id="SignalP"/>
    </source>
</evidence>
<name>A0A1M5MUP0_9BURK</name>
<evidence type="ECO:0000313" key="4">
    <source>
        <dbReference type="EMBL" id="SHG80862.1"/>
    </source>
</evidence>
<dbReference type="EMBL" id="FQXE01000001">
    <property type="protein sequence ID" value="SHG80862.1"/>
    <property type="molecule type" value="Genomic_DNA"/>
</dbReference>
<keyword evidence="1" id="KW-0732">Signal</keyword>
<dbReference type="InterPro" id="IPR038162">
    <property type="entry name" value="SoxY_sf"/>
</dbReference>
<sequence>MTEPDKAYFMTRRAVLRFALAGASGALLASPPARAQTWRQVAAVRNHIGDATVLTGGLLIGLPLVAEDGSAVPLEIKSDKRLIAAPIRHLEIFAPRNPTPEVAAFDFGPEVATLNIATRIRLSESQTVIVVAHGSDGRIFIAEREVRVTTSGCIAPAQSDRSEEMKARVRMPRSWQAGASGEVLTMISHPMATGLAKDAQGNTPPQRIIETFEATLDGRPLVKARYHRSLAVNPYLRFDVAPQRGGDMRFKWTEDTGRSTEHKEIVRLD</sequence>
<organism evidence="4 5">
    <name type="scientific">Pollutimonas bauzanensis</name>
    <dbReference type="NCBI Taxonomy" id="658167"/>
    <lineage>
        <taxon>Bacteria</taxon>
        <taxon>Pseudomonadati</taxon>
        <taxon>Pseudomonadota</taxon>
        <taxon>Betaproteobacteria</taxon>
        <taxon>Burkholderiales</taxon>
        <taxon>Alcaligenaceae</taxon>
        <taxon>Pollutimonas</taxon>
    </lineage>
</organism>
<dbReference type="SUPFAM" id="SSF81296">
    <property type="entry name" value="E set domains"/>
    <property type="match status" value="1"/>
</dbReference>
<dbReference type="PROSITE" id="PS51318">
    <property type="entry name" value="TAT"/>
    <property type="match status" value="1"/>
</dbReference>
<evidence type="ECO:0000259" key="3">
    <source>
        <dbReference type="Pfam" id="PF13501"/>
    </source>
</evidence>
<gene>
    <name evidence="4" type="ORF">SAMN04488135_101325</name>
</gene>
<evidence type="ECO:0000259" key="2">
    <source>
        <dbReference type="Pfam" id="PF08770"/>
    </source>
</evidence>
<dbReference type="AlphaFoldDB" id="A0A1M5MUP0"/>
<dbReference type="InterPro" id="IPR014756">
    <property type="entry name" value="Ig_E-set"/>
</dbReference>
<dbReference type="InterPro" id="IPR014880">
    <property type="entry name" value="SoxZ_dom"/>
</dbReference>
<dbReference type="Pfam" id="PF08770">
    <property type="entry name" value="SoxZ"/>
    <property type="match status" value="1"/>
</dbReference>
<feature type="domain" description="Ig-like SoxY" evidence="3">
    <location>
        <begin position="48"/>
        <end position="153"/>
    </location>
</feature>
<dbReference type="Proteomes" id="UP000184226">
    <property type="component" value="Unassembled WGS sequence"/>
</dbReference>
<dbReference type="Gene3D" id="2.60.40.2470">
    <property type="entry name" value="SoxY domain"/>
    <property type="match status" value="1"/>
</dbReference>